<sequence length="121" mass="14404">MELTMNTRREIIKKMAPEYQKATKKEKRKILNELVHLTGYTRTYASWLLSHHGRKVYLTGQDGKKYRIIGSITKVKRNRKKIYDEEVLSSLKKIWLIFDCPCGKRLAPSLPWMIEKLEKHE</sequence>
<protein>
    <submittedName>
        <fullName evidence="1">Uncharacterized protein</fullName>
    </submittedName>
</protein>
<name>A0A7T1AL12_ATRLM</name>
<evidence type="ECO:0000313" key="1">
    <source>
        <dbReference type="EMBL" id="QPM67867.1"/>
    </source>
</evidence>
<accession>A0A7T1AL12</accession>
<keyword evidence="2" id="KW-1185">Reference proteome</keyword>
<dbReference type="KEGG" id="alam:RT761_01080"/>
<proteinExistence type="predicted"/>
<gene>
    <name evidence="1" type="ORF">RT761_01080</name>
</gene>
<dbReference type="RefSeq" id="WP_218113044.1">
    <property type="nucleotide sequence ID" value="NZ_CP065383.1"/>
</dbReference>
<dbReference type="Proteomes" id="UP000594463">
    <property type="component" value="Chromosome"/>
</dbReference>
<evidence type="ECO:0000313" key="2">
    <source>
        <dbReference type="Proteomes" id="UP000594463"/>
    </source>
</evidence>
<reference evidence="1 2" key="1">
    <citation type="journal article" date="2021" name="Nat. Commun.">
        <title>Isolation of a member of the candidate phylum Atribacteria reveals a unique cell membrane structure.</title>
        <authorList>
            <person name="Taiki K."/>
            <person name="Nobu M.K."/>
            <person name="Kusada H."/>
            <person name="Meng X.-Y."/>
            <person name="Hosoki N."/>
            <person name="Uematsu K."/>
            <person name="Yoshioka H."/>
            <person name="Kamagata Y."/>
            <person name="Tamaki H."/>
        </authorList>
    </citation>
    <scope>NUCLEOTIDE SEQUENCE [LARGE SCALE GENOMIC DNA]</scope>
    <source>
        <strain evidence="1 2">RT761</strain>
    </source>
</reference>
<organism evidence="1 2">
    <name type="scientific">Atribacter laminatus</name>
    <dbReference type="NCBI Taxonomy" id="2847778"/>
    <lineage>
        <taxon>Bacteria</taxon>
        <taxon>Pseudomonadati</taxon>
        <taxon>Atribacterota</taxon>
        <taxon>Atribacteria</taxon>
        <taxon>Atribacterales</taxon>
        <taxon>Atribacteraceae</taxon>
        <taxon>Atribacter</taxon>
    </lineage>
</organism>
<dbReference type="AlphaFoldDB" id="A0A7T1AL12"/>
<dbReference type="EMBL" id="CP065383">
    <property type="protein sequence ID" value="QPM67867.1"/>
    <property type="molecule type" value="Genomic_DNA"/>
</dbReference>